<feature type="compositionally biased region" description="Polar residues" evidence="1">
    <location>
        <begin position="288"/>
        <end position="299"/>
    </location>
</feature>
<feature type="region of interest" description="Disordered" evidence="1">
    <location>
        <begin position="249"/>
        <end position="306"/>
    </location>
</feature>
<feature type="compositionally biased region" description="Low complexity" evidence="1">
    <location>
        <begin position="251"/>
        <end position="260"/>
    </location>
</feature>
<feature type="chain" id="PRO_5042207312" evidence="2">
    <location>
        <begin position="18"/>
        <end position="633"/>
    </location>
</feature>
<dbReference type="AlphaFoldDB" id="A0AAE0Y8D5"/>
<gene>
    <name evidence="3" type="ORF">RRG08_027938</name>
</gene>
<feature type="signal peptide" evidence="2">
    <location>
        <begin position="1"/>
        <end position="17"/>
    </location>
</feature>
<organism evidence="3 4">
    <name type="scientific">Elysia crispata</name>
    <name type="common">lettuce slug</name>
    <dbReference type="NCBI Taxonomy" id="231223"/>
    <lineage>
        <taxon>Eukaryota</taxon>
        <taxon>Metazoa</taxon>
        <taxon>Spiralia</taxon>
        <taxon>Lophotrochozoa</taxon>
        <taxon>Mollusca</taxon>
        <taxon>Gastropoda</taxon>
        <taxon>Heterobranchia</taxon>
        <taxon>Euthyneura</taxon>
        <taxon>Panpulmonata</taxon>
        <taxon>Sacoglossa</taxon>
        <taxon>Placobranchoidea</taxon>
        <taxon>Plakobranchidae</taxon>
        <taxon>Elysia</taxon>
    </lineage>
</organism>
<feature type="region of interest" description="Disordered" evidence="1">
    <location>
        <begin position="391"/>
        <end position="426"/>
    </location>
</feature>
<feature type="compositionally biased region" description="Low complexity" evidence="1">
    <location>
        <begin position="477"/>
        <end position="488"/>
    </location>
</feature>
<accession>A0AAE0Y8D5</accession>
<keyword evidence="4" id="KW-1185">Reference proteome</keyword>
<dbReference type="Proteomes" id="UP001283361">
    <property type="component" value="Unassembled WGS sequence"/>
</dbReference>
<reference evidence="3" key="1">
    <citation type="journal article" date="2023" name="G3 (Bethesda)">
        <title>A reference genome for the long-term kleptoplast-retaining sea slug Elysia crispata morphotype clarki.</title>
        <authorList>
            <person name="Eastman K.E."/>
            <person name="Pendleton A.L."/>
            <person name="Shaikh M.A."/>
            <person name="Suttiyut T."/>
            <person name="Ogas R."/>
            <person name="Tomko P."/>
            <person name="Gavelis G."/>
            <person name="Widhalm J.R."/>
            <person name="Wisecaver J.H."/>
        </authorList>
    </citation>
    <scope>NUCLEOTIDE SEQUENCE</scope>
    <source>
        <strain evidence="3">ECLA1</strain>
    </source>
</reference>
<feature type="compositionally biased region" description="Polar residues" evidence="1">
    <location>
        <begin position="394"/>
        <end position="407"/>
    </location>
</feature>
<feature type="compositionally biased region" description="Basic residues" evidence="1">
    <location>
        <begin position="489"/>
        <end position="500"/>
    </location>
</feature>
<evidence type="ECO:0000313" key="3">
    <source>
        <dbReference type="EMBL" id="KAK3735642.1"/>
    </source>
</evidence>
<evidence type="ECO:0000313" key="4">
    <source>
        <dbReference type="Proteomes" id="UP001283361"/>
    </source>
</evidence>
<evidence type="ECO:0000256" key="2">
    <source>
        <dbReference type="SAM" id="SignalP"/>
    </source>
</evidence>
<feature type="region of interest" description="Disordered" evidence="1">
    <location>
        <begin position="456"/>
        <end position="527"/>
    </location>
</feature>
<keyword evidence="2" id="KW-0732">Signal</keyword>
<protein>
    <submittedName>
        <fullName evidence="3">Uncharacterized protein</fullName>
    </submittedName>
</protein>
<dbReference type="EMBL" id="JAWDGP010006776">
    <property type="protein sequence ID" value="KAK3735642.1"/>
    <property type="molecule type" value="Genomic_DNA"/>
</dbReference>
<comment type="caution">
    <text evidence="3">The sequence shown here is derived from an EMBL/GenBank/DDBJ whole genome shotgun (WGS) entry which is preliminary data.</text>
</comment>
<name>A0AAE0Y8D5_9GAST</name>
<evidence type="ECO:0000256" key="1">
    <source>
        <dbReference type="SAM" id="MobiDB-lite"/>
    </source>
</evidence>
<sequence length="633" mass="70281">MRSWLYLLTMIVGGAFTEVEREKTQDHMTNRALGPDLLQHGVQEGKTENLTTESDEIILVNSTDMATHAHSMRGSSRTLEQARETTGKPLAIKTSVAAKKYQAMAKLDHGNRTKSRRARTGVPSWRMIDKGAISSNRKLQENVLELQITKSNSKASPEIKASSLKPLSIHAALFGLGSVMAAVVLVGLLRYLVKHREASEHLLDVYPETRISSKQRLVRQSLSRKRKNSCDRMWLCSMSTIMELEEENLVDTTNSSSSDSSENRELLSNHQHPTARIQELCVRETEHSNQTSSLSTAPDDSQDERNAHRELTEAAMGEETLNIGQSCPEPWFSNHLNNECSSSSSSSSSNMSTVERTIEQLDAQVTSARYSEPSTLPLLSTNCKRNEYARASRKLTSTSRESNNQTRYIHKTSTRASTPRSEDTEVQNIRDQVDTAHLSHQTLEGRSPAQTARFLSHGSVGTPEHSCLETASSFNHRSSPQNARSNSQNRRRHQERRRVQAHLFRQSLPTSHPNSSESGSSGSIYRTGLSLTNNRADRLLSRGPHDSGAMMPISALPSTFLGRTPQQWQTEAQRSVQTLASSESSSAAATPANEDVQQGKVLVQQLSNGAQLIYIPAPHLPEYGEDKPPPYHQ</sequence>
<proteinExistence type="predicted"/>